<dbReference type="GO" id="GO:0050563">
    <property type="term" value="F:trans-feruloyl-CoA synthase activity"/>
    <property type="evidence" value="ECO:0007669"/>
    <property type="project" value="UniProtKB-EC"/>
</dbReference>
<evidence type="ECO:0000313" key="3">
    <source>
        <dbReference type="Proteomes" id="UP001549320"/>
    </source>
</evidence>
<dbReference type="RefSeq" id="WP_354449157.1">
    <property type="nucleotide sequence ID" value="NZ_JBEPSH010000016.1"/>
</dbReference>
<dbReference type="SUPFAM" id="SSF56801">
    <property type="entry name" value="Acetyl-CoA synthetase-like"/>
    <property type="match status" value="1"/>
</dbReference>
<name>A0ABV2QIH2_9BURK</name>
<dbReference type="PANTHER" id="PTHR24096:SF420">
    <property type="entry name" value="LONG-CHAIN-FATTY-ACID--COA LIGASE-RELATED"/>
    <property type="match status" value="1"/>
</dbReference>
<keyword evidence="2" id="KW-0436">Ligase</keyword>
<dbReference type="EC" id="6.2.1.34" evidence="2"/>
<keyword evidence="3" id="KW-1185">Reference proteome</keyword>
<evidence type="ECO:0000313" key="2">
    <source>
        <dbReference type="EMBL" id="MET4580317.1"/>
    </source>
</evidence>
<comment type="caution">
    <text evidence="2">The sequence shown here is derived from an EMBL/GenBank/DDBJ whole genome shotgun (WGS) entry which is preliminary data.</text>
</comment>
<dbReference type="InterPro" id="IPR000873">
    <property type="entry name" value="AMP-dep_synth/lig_dom"/>
</dbReference>
<proteinExistence type="predicted"/>
<dbReference type="Pfam" id="PF23562">
    <property type="entry name" value="AMP-binding_C_3"/>
    <property type="match status" value="1"/>
</dbReference>
<sequence>MTGSETAPAQPTYRPLAFGVTRVNLRDGENESQYLAAEASLDTFDERMSDRLIHWAKSTPDETLIAQRERATDGSLGAWRHISYAQALDAARRIGQGLLNRGLSAERPVVILSDNSLDHALLALGCLYVGIPYSPASPAYSTISKDYGKLRHVIDTLTPGLIWADDGERYGAAIAATAPADAEVVLSRNAEHAHLKGRPCTAFAALMATEPTPAVDAAQAATGLDTIVKFLFTSGSTKLPKAVINTNRMWCANQQQMRQSMPILTEERPVLIDWLPWNHTFGGNHNVGMVLNNGGTLYIDEGKPTPALVGETLRNLREIAPTMYFNVPTGFEAIANAMKTDDLLRKNFLSRVKMFFYAGASLAQPVWNALFESAEREVGQRIVMTCGFGMTESSPYGLFPTSPDVRAGDLGLPTPGMECKLVPKDGKTELRYRGPNITPGYWRSPESTAEAFDDEGFFCTGDAVLWIDPANPHAGLRFDGRIAEDFKLATGTFVSVGPLRARVIAGGAPYIQDVVIAGLNRKEIGALVFPTQAVRTLTDLPPSAPLSEVLSDSRVLAKFQSLVTDLSLTATGSANRVTRLMLMSEPPSIDKGEITDKGSINQRAVLKERDDLLQALYDDATPHTVIKPGANS</sequence>
<evidence type="ECO:0000259" key="1">
    <source>
        <dbReference type="Pfam" id="PF00501"/>
    </source>
</evidence>
<organism evidence="2 3">
    <name type="scientific">Ottowia thiooxydans</name>
    <dbReference type="NCBI Taxonomy" id="219182"/>
    <lineage>
        <taxon>Bacteria</taxon>
        <taxon>Pseudomonadati</taxon>
        <taxon>Pseudomonadota</taxon>
        <taxon>Betaproteobacteria</taxon>
        <taxon>Burkholderiales</taxon>
        <taxon>Comamonadaceae</taxon>
        <taxon>Ottowia</taxon>
    </lineage>
</organism>
<accession>A0ABV2QIH2</accession>
<protein>
    <submittedName>
        <fullName evidence="2">Feruloyl-CoA synthase</fullName>
        <ecNumber evidence="2">6.2.1.34</ecNumber>
    </submittedName>
</protein>
<dbReference type="Pfam" id="PF00501">
    <property type="entry name" value="AMP-binding"/>
    <property type="match status" value="1"/>
</dbReference>
<dbReference type="InterPro" id="IPR042099">
    <property type="entry name" value="ANL_N_sf"/>
</dbReference>
<dbReference type="PANTHER" id="PTHR24096">
    <property type="entry name" value="LONG-CHAIN-FATTY-ACID--COA LIGASE"/>
    <property type="match status" value="1"/>
</dbReference>
<gene>
    <name evidence="2" type="ORF">ABIE13_005457</name>
</gene>
<reference evidence="2 3" key="1">
    <citation type="submission" date="2024-06" db="EMBL/GenBank/DDBJ databases">
        <title>Sorghum-associated microbial communities from plants grown in Nebraska, USA.</title>
        <authorList>
            <person name="Schachtman D."/>
        </authorList>
    </citation>
    <scope>NUCLEOTIDE SEQUENCE [LARGE SCALE GENOMIC DNA]</scope>
    <source>
        <strain evidence="2 3">2709</strain>
    </source>
</reference>
<feature type="domain" description="AMP-dependent synthetase/ligase" evidence="1">
    <location>
        <begin position="54"/>
        <end position="442"/>
    </location>
</feature>
<dbReference type="Gene3D" id="3.40.50.12780">
    <property type="entry name" value="N-terminal domain of ligase-like"/>
    <property type="match status" value="1"/>
</dbReference>
<dbReference type="EMBL" id="JBEPSH010000016">
    <property type="protein sequence ID" value="MET4580317.1"/>
    <property type="molecule type" value="Genomic_DNA"/>
</dbReference>
<dbReference type="Proteomes" id="UP001549320">
    <property type="component" value="Unassembled WGS sequence"/>
</dbReference>